<keyword evidence="3" id="KW-1185">Reference proteome</keyword>
<dbReference type="RefSeq" id="WP_159447779.1">
    <property type="nucleotide sequence ID" value="NZ_FQVN01000007.1"/>
</dbReference>
<sequence>MAERLRTWAGEGWSEAVAQVAVTGSWHSLDSWTDGPEGSSSGSILDHMYGVFPDNAPRAAYEVRLRADGSYRVATSPDIDTLFPARLVFDPDFRYPGHPLPGMPRPAAADPTGLPTDPAVLAGVSALVEEFAQHHTRITGHAPRWEPGRTEEEIAEAESRIRARLPEDLRALFRLVGRDAAESGLLGRYSHGSLEDLVEQYWDGLPGASAEPEQDCPLDEEDVVLEAFPPGRVKRVSRNDWWVTFGDNGDGEAIVVDLDPGPAGRSGQVLEYGRNVDEPPRYVAGSVTEMLSAVVNALREDRYKFDEGDPRLRADVDFHRDRTPNRFHSFPDVPELDVRAAVAELDEPALIQSAGLSNEGAIDLGGLAPLVSLRRLAVHRAGSVRAAVSELAALESLSITASNVDLSALAGHPVLWDLTLAGVGHPVDLSVLATLPRLTRLSLAGLDVPEIERLGELRSLRMLTLDAAQLHQLLARDTRLPHLAALSITGHVVLSDVVKFRRRLRDAPVRFAEFTGRLDSVVM</sequence>
<name>A0A1M5IIY9_STRHI</name>
<dbReference type="PANTHER" id="PTHR47432:SF1">
    <property type="entry name" value="CELL WALL ASSEMBLY REGULATOR SMI1"/>
    <property type="match status" value="1"/>
</dbReference>
<dbReference type="InterPro" id="IPR032675">
    <property type="entry name" value="LRR_dom_sf"/>
</dbReference>
<dbReference type="Pfam" id="PF09346">
    <property type="entry name" value="SMI1_KNR4"/>
    <property type="match status" value="1"/>
</dbReference>
<dbReference type="InterPro" id="IPR051873">
    <property type="entry name" value="KNR4/SMI1_regulator"/>
</dbReference>
<evidence type="ECO:0000313" key="3">
    <source>
        <dbReference type="Proteomes" id="UP000184501"/>
    </source>
</evidence>
<evidence type="ECO:0000313" key="2">
    <source>
        <dbReference type="EMBL" id="SHG27880.1"/>
    </source>
</evidence>
<accession>A0A1M5IIY9</accession>
<feature type="domain" description="Knr4/Smi1-like" evidence="1">
    <location>
        <begin position="148"/>
        <end position="293"/>
    </location>
</feature>
<dbReference type="AlphaFoldDB" id="A0A1M5IIY9"/>
<dbReference type="Gene3D" id="3.80.10.10">
    <property type="entry name" value="Ribonuclease Inhibitor"/>
    <property type="match status" value="1"/>
</dbReference>
<gene>
    <name evidence="2" type="ORF">SAMN05444320_107292</name>
</gene>
<dbReference type="STRING" id="2017.SAMN05444320_107292"/>
<proteinExistence type="predicted"/>
<organism evidence="2 3">
    <name type="scientific">Streptoalloteichus hindustanus</name>
    <dbReference type="NCBI Taxonomy" id="2017"/>
    <lineage>
        <taxon>Bacteria</taxon>
        <taxon>Bacillati</taxon>
        <taxon>Actinomycetota</taxon>
        <taxon>Actinomycetes</taxon>
        <taxon>Pseudonocardiales</taxon>
        <taxon>Pseudonocardiaceae</taxon>
        <taxon>Streptoalloteichus</taxon>
    </lineage>
</organism>
<dbReference type="Proteomes" id="UP000184501">
    <property type="component" value="Unassembled WGS sequence"/>
</dbReference>
<dbReference type="OrthoDB" id="4759758at2"/>
<dbReference type="InterPro" id="IPR037883">
    <property type="entry name" value="Knr4/Smi1-like_sf"/>
</dbReference>
<reference evidence="2 3" key="1">
    <citation type="submission" date="2016-11" db="EMBL/GenBank/DDBJ databases">
        <authorList>
            <person name="Jaros S."/>
            <person name="Januszkiewicz K."/>
            <person name="Wedrychowicz H."/>
        </authorList>
    </citation>
    <scope>NUCLEOTIDE SEQUENCE [LARGE SCALE GENOMIC DNA]</scope>
    <source>
        <strain evidence="2 3">DSM 44523</strain>
    </source>
</reference>
<dbReference type="EMBL" id="FQVN01000007">
    <property type="protein sequence ID" value="SHG27880.1"/>
    <property type="molecule type" value="Genomic_DNA"/>
</dbReference>
<protein>
    <submittedName>
        <fullName evidence="2">Cell wall assembly regulator SMI1</fullName>
    </submittedName>
</protein>
<dbReference type="SUPFAM" id="SSF52058">
    <property type="entry name" value="L domain-like"/>
    <property type="match status" value="1"/>
</dbReference>
<dbReference type="InterPro" id="IPR018958">
    <property type="entry name" value="Knr4/Smi1-like_dom"/>
</dbReference>
<evidence type="ECO:0000259" key="1">
    <source>
        <dbReference type="SMART" id="SM00860"/>
    </source>
</evidence>
<dbReference type="SMART" id="SM00860">
    <property type="entry name" value="SMI1_KNR4"/>
    <property type="match status" value="1"/>
</dbReference>
<dbReference type="PANTHER" id="PTHR47432">
    <property type="entry name" value="CELL WALL ASSEMBLY REGULATOR SMI1"/>
    <property type="match status" value="1"/>
</dbReference>
<dbReference type="SUPFAM" id="SSF160631">
    <property type="entry name" value="SMI1/KNR4-like"/>
    <property type="match status" value="1"/>
</dbReference>